<feature type="compositionally biased region" description="Basic and acidic residues" evidence="4">
    <location>
        <begin position="131"/>
        <end position="144"/>
    </location>
</feature>
<dbReference type="STRING" id="1798533.A2609_01295"/>
<dbReference type="HAMAP" id="MF_00984">
    <property type="entry name" value="SSB"/>
    <property type="match status" value="1"/>
</dbReference>
<evidence type="ECO:0000256" key="4">
    <source>
        <dbReference type="SAM" id="MobiDB-lite"/>
    </source>
</evidence>
<evidence type="ECO:0000256" key="1">
    <source>
        <dbReference type="ARBA" id="ARBA00023125"/>
    </source>
</evidence>
<protein>
    <recommendedName>
        <fullName evidence="2 3">Single-stranded DNA-binding protein</fullName>
        <shortName evidence="2">SSB</shortName>
    </recommendedName>
</protein>
<dbReference type="Gene3D" id="2.40.50.140">
    <property type="entry name" value="Nucleic acid-binding proteins"/>
    <property type="match status" value="1"/>
</dbReference>
<comment type="subunit">
    <text evidence="2">Homotetramer.</text>
</comment>
<comment type="caution">
    <text evidence="2">Lacks conserved residue(s) required for the propagation of feature annotation.</text>
</comment>
<evidence type="ECO:0000313" key="5">
    <source>
        <dbReference type="EMBL" id="OGG92720.1"/>
    </source>
</evidence>
<accession>A0A1F6G3M9</accession>
<evidence type="ECO:0000313" key="6">
    <source>
        <dbReference type="Proteomes" id="UP000176867"/>
    </source>
</evidence>
<comment type="caution">
    <text evidence="5">The sequence shown here is derived from an EMBL/GenBank/DDBJ whole genome shotgun (WGS) entry which is preliminary data.</text>
</comment>
<feature type="region of interest" description="Disordered" evidence="4">
    <location>
        <begin position="106"/>
        <end position="154"/>
    </location>
</feature>
<sequence length="154" mass="17137">MYLNKAFLYGNLTRDPELKALPSGQQLASFGLATNRTYKDKNGQKQEATEFHNIVAFGRSAELIAQYMKKGRPLFVEGRIQTRSWDDKESGKKNYRTEIVVDNFQFGDGGKGGGASPSANFGQAAQGEESQAPHKDADEIKYPDEEINPEDIPF</sequence>
<dbReference type="PROSITE" id="PS50935">
    <property type="entry name" value="SSB"/>
    <property type="match status" value="1"/>
</dbReference>
<name>A0A1F6G3M9_9BACT</name>
<dbReference type="GO" id="GO:0009295">
    <property type="term" value="C:nucleoid"/>
    <property type="evidence" value="ECO:0007669"/>
    <property type="project" value="TreeGrafter"/>
</dbReference>
<dbReference type="NCBIfam" id="TIGR00621">
    <property type="entry name" value="ssb"/>
    <property type="match status" value="1"/>
</dbReference>
<evidence type="ECO:0000256" key="2">
    <source>
        <dbReference type="HAMAP-Rule" id="MF_00984"/>
    </source>
</evidence>
<dbReference type="InterPro" id="IPR011344">
    <property type="entry name" value="ssDNA-bd"/>
</dbReference>
<dbReference type="Proteomes" id="UP000176867">
    <property type="component" value="Unassembled WGS sequence"/>
</dbReference>
<dbReference type="CDD" id="cd04496">
    <property type="entry name" value="SSB_OBF"/>
    <property type="match status" value="1"/>
</dbReference>
<dbReference type="Pfam" id="PF00436">
    <property type="entry name" value="SSB"/>
    <property type="match status" value="1"/>
</dbReference>
<dbReference type="InterPro" id="IPR012340">
    <property type="entry name" value="NA-bd_OB-fold"/>
</dbReference>
<dbReference type="EMBL" id="MFMU01000021">
    <property type="protein sequence ID" value="OGG92720.1"/>
    <property type="molecule type" value="Genomic_DNA"/>
</dbReference>
<dbReference type="SUPFAM" id="SSF50249">
    <property type="entry name" value="Nucleic acid-binding proteins"/>
    <property type="match status" value="1"/>
</dbReference>
<keyword evidence="1 2" id="KW-0238">DNA-binding</keyword>
<dbReference type="InterPro" id="IPR000424">
    <property type="entry name" value="Primosome_PriB/ssb"/>
</dbReference>
<reference evidence="5 6" key="1">
    <citation type="journal article" date="2016" name="Nat. Commun.">
        <title>Thousands of microbial genomes shed light on interconnected biogeochemical processes in an aquifer system.</title>
        <authorList>
            <person name="Anantharaman K."/>
            <person name="Brown C.T."/>
            <person name="Hug L.A."/>
            <person name="Sharon I."/>
            <person name="Castelle C.J."/>
            <person name="Probst A.J."/>
            <person name="Thomas B.C."/>
            <person name="Singh A."/>
            <person name="Wilkins M.J."/>
            <person name="Karaoz U."/>
            <person name="Brodie E.L."/>
            <person name="Williams K.H."/>
            <person name="Hubbard S.S."/>
            <person name="Banfield J.F."/>
        </authorList>
    </citation>
    <scope>NUCLEOTIDE SEQUENCE [LARGE SCALE GENOMIC DNA]</scope>
</reference>
<feature type="compositionally biased region" description="Acidic residues" evidence="4">
    <location>
        <begin position="145"/>
        <end position="154"/>
    </location>
</feature>
<gene>
    <name evidence="5" type="ORF">A2609_01295</name>
</gene>
<dbReference type="PANTHER" id="PTHR10302">
    <property type="entry name" value="SINGLE-STRANDED DNA-BINDING PROTEIN"/>
    <property type="match status" value="1"/>
</dbReference>
<evidence type="ECO:0000256" key="3">
    <source>
        <dbReference type="PIRNR" id="PIRNR002070"/>
    </source>
</evidence>
<dbReference type="PIRSF" id="PIRSF002070">
    <property type="entry name" value="SSB"/>
    <property type="match status" value="1"/>
</dbReference>
<organism evidence="5 6">
    <name type="scientific">Candidatus Kaiserbacteria bacterium RIFOXYD1_FULL_47_14</name>
    <dbReference type="NCBI Taxonomy" id="1798533"/>
    <lineage>
        <taxon>Bacteria</taxon>
        <taxon>Candidatus Kaiseribacteriota</taxon>
    </lineage>
</organism>
<proteinExistence type="inferred from homology"/>
<dbReference type="GO" id="GO:0003697">
    <property type="term" value="F:single-stranded DNA binding"/>
    <property type="evidence" value="ECO:0007669"/>
    <property type="project" value="UniProtKB-UniRule"/>
</dbReference>
<dbReference type="GO" id="GO:0006260">
    <property type="term" value="P:DNA replication"/>
    <property type="evidence" value="ECO:0007669"/>
    <property type="project" value="InterPro"/>
</dbReference>
<dbReference type="AlphaFoldDB" id="A0A1F6G3M9"/>
<dbReference type="PANTHER" id="PTHR10302:SF27">
    <property type="entry name" value="SINGLE-STRANDED DNA-BINDING PROTEIN"/>
    <property type="match status" value="1"/>
</dbReference>